<sequence>MKKIGLIGGLSWESTLPYYKIINETIAEKKGGYYSVDCILHSINFHEIESTILKGNWDISNRLLSNAAKQLEDAGVDMIAICSNTMHKCIPEIKKCVDVPIFHIVDATSKRMHSKGIAKALLLGTRFTMEESFNIEKYLENNIEIIIPEIEDRQIVHDIIFKELCRGIIKESSRDIYLKIINKYCTYDMGVILGCTEIGLLVKQKDTNIPVFDTTEIHAEEIAKKSIEE</sequence>
<dbReference type="PANTHER" id="PTHR21198:SF7">
    <property type="entry name" value="ASPARTATE-GLUTAMATE RACEMASE FAMILY"/>
    <property type="match status" value="1"/>
</dbReference>
<evidence type="ECO:0000313" key="4">
    <source>
        <dbReference type="Proteomes" id="UP000272490"/>
    </source>
</evidence>
<evidence type="ECO:0000313" key="3">
    <source>
        <dbReference type="EMBL" id="RRJ26803.1"/>
    </source>
</evidence>
<accession>A0A3P3R2H7</accession>
<dbReference type="SUPFAM" id="SSF53681">
    <property type="entry name" value="Aspartate/glutamate racemase"/>
    <property type="match status" value="2"/>
</dbReference>
<dbReference type="Gene3D" id="3.40.50.1860">
    <property type="match status" value="2"/>
</dbReference>
<evidence type="ECO:0000256" key="1">
    <source>
        <dbReference type="ARBA" id="ARBA00007847"/>
    </source>
</evidence>
<dbReference type="Pfam" id="PF01177">
    <property type="entry name" value="Asp_Glu_race"/>
    <property type="match status" value="1"/>
</dbReference>
<dbReference type="InterPro" id="IPR001920">
    <property type="entry name" value="Asp/Glu_race"/>
</dbReference>
<dbReference type="EC" id="5.1.1.-" evidence="3"/>
<comment type="caution">
    <text evidence="3">The sequence shown here is derived from an EMBL/GenBank/DDBJ whole genome shotgun (WGS) entry which is preliminary data.</text>
</comment>
<keyword evidence="4" id="KW-1185">Reference proteome</keyword>
<dbReference type="InterPro" id="IPR004380">
    <property type="entry name" value="Asp_race"/>
</dbReference>
<name>A0A3P3R2H7_9FIRM</name>
<proteinExistence type="inferred from homology"/>
<dbReference type="RefSeq" id="WP_128673171.1">
    <property type="nucleotide sequence ID" value="NZ_RRCO01000001.1"/>
</dbReference>
<comment type="similarity">
    <text evidence="1">Belongs to the aspartate/glutamate racemases family.</text>
</comment>
<evidence type="ECO:0000256" key="2">
    <source>
        <dbReference type="ARBA" id="ARBA00023235"/>
    </source>
</evidence>
<dbReference type="Proteomes" id="UP000272490">
    <property type="component" value="Unassembled WGS sequence"/>
</dbReference>
<dbReference type="AlphaFoldDB" id="A0A3P3R2H7"/>
<dbReference type="NCBIfam" id="TIGR00035">
    <property type="entry name" value="asp_race"/>
    <property type="match status" value="1"/>
</dbReference>
<protein>
    <submittedName>
        <fullName evidence="3">Amino acid racemase</fullName>
        <ecNumber evidence="3">5.1.1.-</ecNumber>
    </submittedName>
</protein>
<dbReference type="InterPro" id="IPR015942">
    <property type="entry name" value="Asp/Glu/hydantoin_racemase"/>
</dbReference>
<dbReference type="PANTHER" id="PTHR21198">
    <property type="entry name" value="GLUTAMATE RACEMASE"/>
    <property type="match status" value="1"/>
</dbReference>
<gene>
    <name evidence="3" type="ORF">EHV10_01960</name>
</gene>
<organism evidence="3 4">
    <name type="scientific">Lachnoanaerobaculum gingivalis</name>
    <dbReference type="NCBI Taxonomy" id="2490855"/>
    <lineage>
        <taxon>Bacteria</taxon>
        <taxon>Bacillati</taxon>
        <taxon>Bacillota</taxon>
        <taxon>Clostridia</taxon>
        <taxon>Lachnospirales</taxon>
        <taxon>Lachnospiraceae</taxon>
        <taxon>Lachnoanaerobaculum</taxon>
    </lineage>
</organism>
<reference evidence="3 4" key="1">
    <citation type="submission" date="2018-11" db="EMBL/GenBank/DDBJ databases">
        <title>Genome sequencing of Lachnoanaerobaculum sp. KCOM 2030 (= ChDC B114).</title>
        <authorList>
            <person name="Kook J.-K."/>
            <person name="Park S.-N."/>
            <person name="Lim Y.K."/>
        </authorList>
    </citation>
    <scope>NUCLEOTIDE SEQUENCE [LARGE SCALE GENOMIC DNA]</scope>
    <source>
        <strain evidence="3 4">KCOM 2030</strain>
    </source>
</reference>
<dbReference type="OrthoDB" id="9803739at2"/>
<keyword evidence="2 3" id="KW-0413">Isomerase</keyword>
<dbReference type="GO" id="GO:0047661">
    <property type="term" value="F:amino-acid racemase activity"/>
    <property type="evidence" value="ECO:0007669"/>
    <property type="project" value="InterPro"/>
</dbReference>
<dbReference type="EMBL" id="RRCO01000001">
    <property type="protein sequence ID" value="RRJ26803.1"/>
    <property type="molecule type" value="Genomic_DNA"/>
</dbReference>